<evidence type="ECO:0000256" key="1">
    <source>
        <dbReference type="SAM" id="MobiDB-lite"/>
    </source>
</evidence>
<sequence length="471" mass="53423">MSSGYSGRYQSRLLNFVHQQTRRLTQQWDHTFRHLQVATKWGVELLLYPVYLLLNPTESAGKTLQGQEPKARLKLQPETPPTVDTPIQQVLEAVKSLPSQSDEAEPVKTSAPLKFLGFLWSKLLRHPPTKTLISQKSPENIQPYLPVMRGIATNLVSRNLVLVTADNQILDILTPQQQLKLEARIIWEVGNYWHSWQLATNQPKSQILPNIARIFRKITGQISANMLSLPEGTPNNLLNTNKLIAFLDKSIANWESKALLPVQQRSQKIIRVAQTQLNIFVYGKEQVDARGNIAVNSDGLETQILNIPALIEAAINYFFGVGKDKKIGQGNSVVKPQKQLTDNRRLPNEDLALNSWLNFSDVFGNSGTLAKKPVSSPNLSESKPKSSSQLTRTSRNAVKSSENLNYKAITENHHNSQVEAKPDWIEVEATFVGYDKHPLEQLLEWLDHAILWLEEIIVKVYQFFQRLWRGK</sequence>
<feature type="region of interest" description="Disordered" evidence="1">
    <location>
        <begin position="62"/>
        <end position="82"/>
    </location>
</feature>
<proteinExistence type="predicted"/>
<accession>A0A166K900</accession>
<dbReference type="AlphaFoldDB" id="A0A166K900"/>
<reference evidence="2 3" key="1">
    <citation type="submission" date="2016-04" db="EMBL/GenBank/DDBJ databases">
        <title>Draft Genome Assembly of the Bloom-forming Cyanobacterium Nodularia spumigena Strain CENA596 in Shrimp Production Ponds.</title>
        <authorList>
            <person name="Popin R.V."/>
            <person name="Rigonato J."/>
            <person name="Abreu V.A."/>
            <person name="Andreote A.P."/>
            <person name="Silveira S.B."/>
            <person name="Odebrecht C."/>
            <person name="Fiore M.F."/>
        </authorList>
    </citation>
    <scope>NUCLEOTIDE SEQUENCE [LARGE SCALE GENOMIC DNA]</scope>
    <source>
        <strain evidence="2 3">CENA596</strain>
    </source>
</reference>
<dbReference type="Proteomes" id="UP000076555">
    <property type="component" value="Unassembled WGS sequence"/>
</dbReference>
<protein>
    <submittedName>
        <fullName evidence="2">Uncharacterized protein</fullName>
    </submittedName>
</protein>
<evidence type="ECO:0000313" key="3">
    <source>
        <dbReference type="Proteomes" id="UP000076555"/>
    </source>
</evidence>
<feature type="compositionally biased region" description="Polar residues" evidence="1">
    <location>
        <begin position="375"/>
        <end position="394"/>
    </location>
</feature>
<evidence type="ECO:0000313" key="2">
    <source>
        <dbReference type="EMBL" id="KZL50748.1"/>
    </source>
</evidence>
<dbReference type="OrthoDB" id="502220at2"/>
<feature type="region of interest" description="Disordered" evidence="1">
    <location>
        <begin position="373"/>
        <end position="394"/>
    </location>
</feature>
<dbReference type="EMBL" id="LWAJ01000067">
    <property type="protein sequence ID" value="KZL50748.1"/>
    <property type="molecule type" value="Genomic_DNA"/>
</dbReference>
<name>A0A166K900_NODSP</name>
<gene>
    <name evidence="2" type="ORF">A2T98_05860</name>
</gene>
<organism evidence="2 3">
    <name type="scientific">Nodularia spumigena CENA596</name>
    <dbReference type="NCBI Taxonomy" id="1819295"/>
    <lineage>
        <taxon>Bacteria</taxon>
        <taxon>Bacillati</taxon>
        <taxon>Cyanobacteriota</taxon>
        <taxon>Cyanophyceae</taxon>
        <taxon>Nostocales</taxon>
        <taxon>Nodulariaceae</taxon>
        <taxon>Nodularia</taxon>
    </lineage>
</organism>
<dbReference type="RefSeq" id="WP_063871957.1">
    <property type="nucleotide sequence ID" value="NZ_CAWMRI010000067.1"/>
</dbReference>
<comment type="caution">
    <text evidence="2">The sequence shown here is derived from an EMBL/GenBank/DDBJ whole genome shotgun (WGS) entry which is preliminary data.</text>
</comment>